<dbReference type="InterPro" id="IPR004948">
    <property type="entry name" value="Nuc-triphosphatase_THEP1"/>
</dbReference>
<dbReference type="SMR" id="A0A832T1E7"/>
<dbReference type="PANTHER" id="PTHR43146:SF1">
    <property type="entry name" value="CANCER-RELATED NUCLEOSIDE-TRIPHOSPHATASE"/>
    <property type="match status" value="1"/>
</dbReference>
<evidence type="ECO:0000313" key="7">
    <source>
        <dbReference type="Proteomes" id="UP000619545"/>
    </source>
</evidence>
<dbReference type="SMART" id="SM00382">
    <property type="entry name" value="AAA"/>
    <property type="match status" value="1"/>
</dbReference>
<evidence type="ECO:0000256" key="2">
    <source>
        <dbReference type="ARBA" id="ARBA00022801"/>
    </source>
</evidence>
<keyword evidence="2 4" id="KW-0378">Hydrolase</keyword>
<keyword evidence="1 4" id="KW-0547">Nucleotide-binding</keyword>
<dbReference type="EMBL" id="DUJS01000002">
    <property type="protein sequence ID" value="HII69945.1"/>
    <property type="molecule type" value="Genomic_DNA"/>
</dbReference>
<dbReference type="EC" id="3.6.1.15" evidence="4"/>
<accession>A0A832T1E7</accession>
<dbReference type="SUPFAM" id="SSF52540">
    <property type="entry name" value="P-loop containing nucleoside triphosphate hydrolases"/>
    <property type="match status" value="1"/>
</dbReference>
<evidence type="ECO:0000256" key="1">
    <source>
        <dbReference type="ARBA" id="ARBA00022741"/>
    </source>
</evidence>
<evidence type="ECO:0000259" key="5">
    <source>
        <dbReference type="SMART" id="SM00382"/>
    </source>
</evidence>
<sequence length="180" mass="20326">MPHNVVLTGRPGIGKTTVCLKVRNVLEEEGYTVGGIYCPEIREGGRRIGFEIVDLTEGDRYLLAREGASGPRVGRYGVFVDNLERAAESIERAVKRTDVVIVDEVGPMELKSNAFVDAVRRAADAHTPAIFVVHERSRHPVVVDLREERPDVVRFRVTLSNRDELSDRILEHVLEWLEER</sequence>
<comment type="caution">
    <text evidence="6">The sequence shown here is derived from an EMBL/GenBank/DDBJ whole genome shotgun (WGS) entry which is preliminary data.</text>
</comment>
<comment type="similarity">
    <text evidence="4">Belongs to the THEP1 NTPase family.</text>
</comment>
<dbReference type="PANTHER" id="PTHR43146">
    <property type="entry name" value="CANCER-RELATED NUCLEOSIDE-TRIPHOSPHATASE"/>
    <property type="match status" value="1"/>
</dbReference>
<dbReference type="NCBIfam" id="NF010248">
    <property type="entry name" value="PRK13695.1"/>
    <property type="match status" value="1"/>
</dbReference>
<dbReference type="InterPro" id="IPR003593">
    <property type="entry name" value="AAA+_ATPase"/>
</dbReference>
<dbReference type="Gene3D" id="3.40.50.300">
    <property type="entry name" value="P-loop containing nucleotide triphosphate hydrolases"/>
    <property type="match status" value="1"/>
</dbReference>
<dbReference type="CDD" id="cd19482">
    <property type="entry name" value="RecA-like_Thep1"/>
    <property type="match status" value="1"/>
</dbReference>
<dbReference type="OMA" id="VTAVQNC"/>
<keyword evidence="3 4" id="KW-0067">ATP-binding</keyword>
<comment type="function">
    <text evidence="4">Has nucleotide phosphatase activity towards ATP, GTP, CTP, TTP and UTP. May hydrolyze nucleoside diphosphates with lower efficiency.</text>
</comment>
<evidence type="ECO:0000256" key="3">
    <source>
        <dbReference type="ARBA" id="ARBA00022840"/>
    </source>
</evidence>
<name>A0A832T1E7_9EURY</name>
<feature type="binding site" evidence="4">
    <location>
        <begin position="9"/>
        <end position="16"/>
    </location>
    <ligand>
        <name>ATP</name>
        <dbReference type="ChEBI" id="CHEBI:30616"/>
    </ligand>
</feature>
<dbReference type="GO" id="GO:0005524">
    <property type="term" value="F:ATP binding"/>
    <property type="evidence" value="ECO:0007669"/>
    <property type="project" value="UniProtKB-UniRule"/>
</dbReference>
<dbReference type="AlphaFoldDB" id="A0A832T1E7"/>
<evidence type="ECO:0000313" key="6">
    <source>
        <dbReference type="EMBL" id="HII69945.1"/>
    </source>
</evidence>
<comment type="catalytic activity">
    <reaction evidence="4">
        <text>a ribonucleoside 5'-triphosphate + H2O = a ribonucleoside 5'-diphosphate + phosphate + H(+)</text>
        <dbReference type="Rhea" id="RHEA:23680"/>
        <dbReference type="ChEBI" id="CHEBI:15377"/>
        <dbReference type="ChEBI" id="CHEBI:15378"/>
        <dbReference type="ChEBI" id="CHEBI:43474"/>
        <dbReference type="ChEBI" id="CHEBI:57930"/>
        <dbReference type="ChEBI" id="CHEBI:61557"/>
        <dbReference type="EC" id="3.6.1.15"/>
    </reaction>
</comment>
<proteinExistence type="inferred from homology"/>
<dbReference type="Proteomes" id="UP000619545">
    <property type="component" value="Unassembled WGS sequence"/>
</dbReference>
<organism evidence="6 7">
    <name type="scientific">Methanopyrus kandleri</name>
    <dbReference type="NCBI Taxonomy" id="2320"/>
    <lineage>
        <taxon>Archaea</taxon>
        <taxon>Methanobacteriati</taxon>
        <taxon>Methanobacteriota</taxon>
        <taxon>Methanomada group</taxon>
        <taxon>Methanopyri</taxon>
        <taxon>Methanopyrales</taxon>
        <taxon>Methanopyraceae</taxon>
        <taxon>Methanopyrus</taxon>
    </lineage>
</organism>
<feature type="binding site" evidence="4">
    <location>
        <begin position="99"/>
        <end position="106"/>
    </location>
    <ligand>
        <name>ATP</name>
        <dbReference type="ChEBI" id="CHEBI:30616"/>
    </ligand>
</feature>
<protein>
    <recommendedName>
        <fullName evidence="4">Nucleoside-triphosphatase HA336_01765</fullName>
        <shortName evidence="4">NTPase</shortName>
        <ecNumber evidence="4">3.6.1.15</ecNumber>
    </recommendedName>
    <alternativeName>
        <fullName evidence="4">Nucleoside triphosphate phosphohydrolase</fullName>
    </alternativeName>
</protein>
<dbReference type="RefSeq" id="WP_011019195.1">
    <property type="nucleotide sequence ID" value="NZ_DUJS01000002.1"/>
</dbReference>
<dbReference type="InterPro" id="IPR027417">
    <property type="entry name" value="P-loop_NTPase"/>
</dbReference>
<gene>
    <name evidence="6" type="ORF">HA336_01765</name>
</gene>
<dbReference type="GO" id="GO:0017111">
    <property type="term" value="F:ribonucleoside triphosphate phosphatase activity"/>
    <property type="evidence" value="ECO:0007669"/>
    <property type="project" value="UniProtKB-UniRule"/>
</dbReference>
<reference evidence="6" key="1">
    <citation type="journal article" date="2020" name="bioRxiv">
        <title>A rank-normalized archaeal taxonomy based on genome phylogeny resolves widespread incomplete and uneven classifications.</title>
        <authorList>
            <person name="Rinke C."/>
            <person name="Chuvochina M."/>
            <person name="Mussig A.J."/>
            <person name="Chaumeil P.-A."/>
            <person name="Waite D.W."/>
            <person name="Whitman W.B."/>
            <person name="Parks D.H."/>
            <person name="Hugenholtz P."/>
        </authorList>
    </citation>
    <scope>NUCLEOTIDE SEQUENCE</scope>
    <source>
        <strain evidence="6">UBA8853</strain>
    </source>
</reference>
<dbReference type="HAMAP" id="MF_00796">
    <property type="entry name" value="NTPase_1"/>
    <property type="match status" value="1"/>
</dbReference>
<evidence type="ECO:0000256" key="4">
    <source>
        <dbReference type="HAMAP-Rule" id="MF_00796"/>
    </source>
</evidence>
<feature type="domain" description="AAA+ ATPase" evidence="5">
    <location>
        <begin position="1"/>
        <end position="163"/>
    </location>
</feature>
<dbReference type="Pfam" id="PF03266">
    <property type="entry name" value="NTPase_1"/>
    <property type="match status" value="1"/>
</dbReference>
<dbReference type="GeneID" id="1476928"/>